<reference evidence="4" key="1">
    <citation type="submission" date="2022-11" db="EMBL/GenBank/DDBJ databases">
        <title>Lacrimispora xylanolytica sy1, complete genome.</title>
        <authorList>
            <person name="Choi S."/>
        </authorList>
    </citation>
    <scope>NUCLEOTIDE SEQUENCE</scope>
    <source>
        <strain evidence="4">Sy1</strain>
    </source>
</reference>
<proteinExistence type="predicted"/>
<dbReference type="RefSeq" id="WP_024836574.1">
    <property type="nucleotide sequence ID" value="NZ_CP113524.1"/>
</dbReference>
<evidence type="ECO:0000256" key="2">
    <source>
        <dbReference type="ARBA" id="ARBA00023163"/>
    </source>
</evidence>
<keyword evidence="1" id="KW-0805">Transcription regulation</keyword>
<dbReference type="InterPro" id="IPR001034">
    <property type="entry name" value="DeoR_HTH"/>
</dbReference>
<evidence type="ECO:0000259" key="3">
    <source>
        <dbReference type="PROSITE" id="PS51000"/>
    </source>
</evidence>
<keyword evidence="5" id="KW-1185">Reference proteome</keyword>
<dbReference type="Gene3D" id="1.10.10.10">
    <property type="entry name" value="Winged helix-like DNA-binding domain superfamily/Winged helix DNA-binding domain"/>
    <property type="match status" value="1"/>
</dbReference>
<dbReference type="PROSITE" id="PS51000">
    <property type="entry name" value="HTH_DEOR_2"/>
    <property type="match status" value="1"/>
</dbReference>
<dbReference type="PIRSF" id="PIRSF016838">
    <property type="entry name" value="PafC"/>
    <property type="match status" value="1"/>
</dbReference>
<dbReference type="EMBL" id="CP113524">
    <property type="protein sequence ID" value="WAJ25314.1"/>
    <property type="molecule type" value="Genomic_DNA"/>
</dbReference>
<sequence>MKKTERQNGIVHLLRARKKMTANELAAYFEVSERTIYRDIDALSQLRVPIISHEGLGGGYEIDSSYFFPSIKLSEREILMLLMVLKAGEELRVPNMTTDYNLLSGKLINVLSEDEKKQALEVISRIEFDLIRIMPKGYVEDVLEPILEAFWRSCDLQISYYHPERNTTELRQFSPTKLLFGEGGWYLNGYCHLRKEKRTFRLDRIISITCLKEENRYRDSQLPAPQKDKFKLDTYELILDPALYRIIKEDFYLQDAEIKYLKDTLHLMIRTEHKDEISKLVLCHPEQVTLLKPDYFVEEIKVLAKKIYEKY</sequence>
<dbReference type="PROSITE" id="PS52050">
    <property type="entry name" value="WYL"/>
    <property type="match status" value="1"/>
</dbReference>
<dbReference type="InterPro" id="IPR013196">
    <property type="entry name" value="HTH_11"/>
</dbReference>
<name>A0ABY7AF15_9FIRM</name>
<dbReference type="InterPro" id="IPR026881">
    <property type="entry name" value="WYL_dom"/>
</dbReference>
<dbReference type="Pfam" id="PF13280">
    <property type="entry name" value="WYL"/>
    <property type="match status" value="1"/>
</dbReference>
<dbReference type="PANTHER" id="PTHR34580">
    <property type="match status" value="1"/>
</dbReference>
<dbReference type="SMART" id="SM00420">
    <property type="entry name" value="HTH_DEOR"/>
    <property type="match status" value="1"/>
</dbReference>
<dbReference type="PANTHER" id="PTHR34580:SF1">
    <property type="entry name" value="PROTEIN PAFC"/>
    <property type="match status" value="1"/>
</dbReference>
<dbReference type="InterPro" id="IPR051534">
    <property type="entry name" value="CBASS_pafABC_assoc_protein"/>
</dbReference>
<dbReference type="Proteomes" id="UP001163115">
    <property type="component" value="Chromosome"/>
</dbReference>
<dbReference type="Pfam" id="PF08279">
    <property type="entry name" value="HTH_11"/>
    <property type="match status" value="1"/>
</dbReference>
<accession>A0ABY7AF15</accession>
<evidence type="ECO:0000256" key="1">
    <source>
        <dbReference type="ARBA" id="ARBA00023015"/>
    </source>
</evidence>
<organism evidence="4 5">
    <name type="scientific">Lacrimispora xylanolytica</name>
    <dbReference type="NCBI Taxonomy" id="29375"/>
    <lineage>
        <taxon>Bacteria</taxon>
        <taxon>Bacillati</taxon>
        <taxon>Bacillota</taxon>
        <taxon>Clostridia</taxon>
        <taxon>Lachnospirales</taxon>
        <taxon>Lachnospiraceae</taxon>
        <taxon>Lacrimispora</taxon>
    </lineage>
</organism>
<dbReference type="InterPro" id="IPR036388">
    <property type="entry name" value="WH-like_DNA-bd_sf"/>
</dbReference>
<dbReference type="SUPFAM" id="SSF46785">
    <property type="entry name" value="Winged helix' DNA-binding domain"/>
    <property type="match status" value="1"/>
</dbReference>
<dbReference type="InterPro" id="IPR028349">
    <property type="entry name" value="PafC-like"/>
</dbReference>
<keyword evidence="2" id="KW-0804">Transcription</keyword>
<dbReference type="InterPro" id="IPR036390">
    <property type="entry name" value="WH_DNA-bd_sf"/>
</dbReference>
<protein>
    <submittedName>
        <fullName evidence="4">YafY family protein</fullName>
    </submittedName>
</protein>
<gene>
    <name evidence="4" type="ORF">OW255_07335</name>
</gene>
<evidence type="ECO:0000313" key="5">
    <source>
        <dbReference type="Proteomes" id="UP001163115"/>
    </source>
</evidence>
<evidence type="ECO:0000313" key="4">
    <source>
        <dbReference type="EMBL" id="WAJ25314.1"/>
    </source>
</evidence>
<feature type="domain" description="HTH deoR-type" evidence="3">
    <location>
        <begin position="3"/>
        <end position="58"/>
    </location>
</feature>